<dbReference type="InterPro" id="IPR003439">
    <property type="entry name" value="ABC_transporter-like_ATP-bd"/>
</dbReference>
<feature type="domain" description="ABC transporter" evidence="9">
    <location>
        <begin position="714"/>
        <end position="946"/>
    </location>
</feature>
<reference evidence="12" key="1">
    <citation type="journal article" date="2019" name="Int. J. Syst. Evol. Microbiol.">
        <title>The Global Catalogue of Microorganisms (GCM) 10K type strain sequencing project: providing services to taxonomists for standard genome sequencing and annotation.</title>
        <authorList>
            <consortium name="The Broad Institute Genomics Platform"/>
            <consortium name="The Broad Institute Genome Sequencing Center for Infectious Disease"/>
            <person name="Wu L."/>
            <person name="Ma J."/>
        </authorList>
    </citation>
    <scope>NUCLEOTIDE SEQUENCE [LARGE SCALE GENOMIC DNA]</scope>
    <source>
        <strain evidence="12">CCUG 36916</strain>
    </source>
</reference>
<dbReference type="InterPro" id="IPR039421">
    <property type="entry name" value="Type_1_exporter"/>
</dbReference>
<dbReference type="PROSITE" id="PS50929">
    <property type="entry name" value="ABC_TM1F"/>
    <property type="match status" value="1"/>
</dbReference>
<evidence type="ECO:0000256" key="7">
    <source>
        <dbReference type="ARBA" id="ARBA00023136"/>
    </source>
</evidence>
<protein>
    <submittedName>
        <fullName evidence="11">NHLP bacteriocin export ABC transporter permease/ATPase subunit</fullName>
    </submittedName>
</protein>
<keyword evidence="5" id="KW-0067">ATP-binding</keyword>
<dbReference type="InterPro" id="IPR027417">
    <property type="entry name" value="P-loop_NTPase"/>
</dbReference>
<evidence type="ECO:0000256" key="8">
    <source>
        <dbReference type="SAM" id="Phobius"/>
    </source>
</evidence>
<feature type="transmembrane region" description="Helical" evidence="8">
    <location>
        <begin position="512"/>
        <end position="535"/>
    </location>
</feature>
<comment type="caution">
    <text evidence="11">The sequence shown here is derived from an EMBL/GenBank/DDBJ whole genome shotgun (WGS) entry which is preliminary data.</text>
</comment>
<evidence type="ECO:0000259" key="9">
    <source>
        <dbReference type="PROSITE" id="PS50893"/>
    </source>
</evidence>
<evidence type="ECO:0000313" key="11">
    <source>
        <dbReference type="EMBL" id="MFC6391121.1"/>
    </source>
</evidence>
<evidence type="ECO:0000256" key="1">
    <source>
        <dbReference type="ARBA" id="ARBA00004651"/>
    </source>
</evidence>
<accession>A0ABW1WU45</accession>
<evidence type="ECO:0000256" key="4">
    <source>
        <dbReference type="ARBA" id="ARBA00022741"/>
    </source>
</evidence>
<dbReference type="Pfam" id="PF00005">
    <property type="entry name" value="ABC_tran"/>
    <property type="match status" value="1"/>
</dbReference>
<dbReference type="PROSITE" id="PS50893">
    <property type="entry name" value="ABC_TRANSPORTER_2"/>
    <property type="match status" value="1"/>
</dbReference>
<dbReference type="InterPro" id="IPR036640">
    <property type="entry name" value="ABC1_TM_sf"/>
</dbReference>
<comment type="subcellular location">
    <subcellularLocation>
        <location evidence="1">Cell membrane</location>
        <topology evidence="1">Multi-pass membrane protein</topology>
    </subcellularLocation>
</comment>
<feature type="transmembrane region" description="Helical" evidence="8">
    <location>
        <begin position="625"/>
        <end position="649"/>
    </location>
</feature>
<dbReference type="SUPFAM" id="SSF90123">
    <property type="entry name" value="ABC transporter transmembrane region"/>
    <property type="match status" value="1"/>
</dbReference>
<proteinExistence type="inferred from homology"/>
<dbReference type="PROSITE" id="PS00211">
    <property type="entry name" value="ABC_TRANSPORTER_1"/>
    <property type="match status" value="1"/>
</dbReference>
<dbReference type="NCBIfam" id="TIGR03797">
    <property type="entry name" value="NHLM_micro_ABC2"/>
    <property type="match status" value="1"/>
</dbReference>
<keyword evidence="6 8" id="KW-1133">Transmembrane helix</keyword>
<evidence type="ECO:0000256" key="6">
    <source>
        <dbReference type="ARBA" id="ARBA00022989"/>
    </source>
</evidence>
<dbReference type="RefSeq" id="WP_192282392.1">
    <property type="nucleotide sequence ID" value="NZ_JBHSTT010000060.1"/>
</dbReference>
<feature type="transmembrane region" description="Helical" evidence="8">
    <location>
        <begin position="397"/>
        <end position="419"/>
    </location>
</feature>
<organism evidence="11 12">
    <name type="scientific">Methylorubrum zatmanii</name>
    <dbReference type="NCBI Taxonomy" id="29429"/>
    <lineage>
        <taxon>Bacteria</taxon>
        <taxon>Pseudomonadati</taxon>
        <taxon>Pseudomonadota</taxon>
        <taxon>Alphaproteobacteria</taxon>
        <taxon>Hyphomicrobiales</taxon>
        <taxon>Methylobacteriaceae</taxon>
        <taxon>Methylorubrum</taxon>
    </lineage>
</organism>
<feature type="transmembrane region" description="Helical" evidence="8">
    <location>
        <begin position="661"/>
        <end position="681"/>
    </location>
</feature>
<keyword evidence="12" id="KW-1185">Reference proteome</keyword>
<dbReference type="SMART" id="SM00382">
    <property type="entry name" value="AAA"/>
    <property type="match status" value="1"/>
</dbReference>
<dbReference type="Proteomes" id="UP001596237">
    <property type="component" value="Unassembled WGS sequence"/>
</dbReference>
<dbReference type="InterPro" id="IPR017871">
    <property type="entry name" value="ABC_transporter-like_CS"/>
</dbReference>
<dbReference type="Pfam" id="PF00664">
    <property type="entry name" value="ABC_membrane"/>
    <property type="match status" value="1"/>
</dbReference>
<dbReference type="EMBL" id="JBHSTT010000060">
    <property type="protein sequence ID" value="MFC6391121.1"/>
    <property type="molecule type" value="Genomic_DNA"/>
</dbReference>
<dbReference type="SUPFAM" id="SSF52540">
    <property type="entry name" value="P-loop containing nucleoside triphosphate hydrolases"/>
    <property type="match status" value="1"/>
</dbReference>
<keyword evidence="3 8" id="KW-0812">Transmembrane</keyword>
<evidence type="ECO:0000259" key="10">
    <source>
        <dbReference type="PROSITE" id="PS50929"/>
    </source>
</evidence>
<dbReference type="InterPro" id="IPR011527">
    <property type="entry name" value="ABC1_TM_dom"/>
</dbReference>
<dbReference type="Gene3D" id="1.20.1560.10">
    <property type="entry name" value="ABC transporter type 1, transmembrane domain"/>
    <property type="match status" value="1"/>
</dbReference>
<keyword evidence="7 8" id="KW-0472">Membrane</keyword>
<dbReference type="InterPro" id="IPR003593">
    <property type="entry name" value="AAA+_ATPase"/>
</dbReference>
<keyword evidence="4" id="KW-0547">Nucleotide-binding</keyword>
<name>A0ABW1WU45_9HYPH</name>
<dbReference type="InterPro" id="IPR022515">
    <property type="entry name" value="NHPM_micro_ABC2"/>
</dbReference>
<feature type="domain" description="ABC transmembrane type-1" evidence="10">
    <location>
        <begin position="403"/>
        <end position="682"/>
    </location>
</feature>
<evidence type="ECO:0000256" key="2">
    <source>
        <dbReference type="ARBA" id="ARBA00005417"/>
    </source>
</evidence>
<dbReference type="PANTHER" id="PTHR24221">
    <property type="entry name" value="ATP-BINDING CASSETTE SUB-FAMILY B"/>
    <property type="match status" value="1"/>
</dbReference>
<evidence type="ECO:0000256" key="3">
    <source>
        <dbReference type="ARBA" id="ARBA00022692"/>
    </source>
</evidence>
<dbReference type="Gene3D" id="3.40.50.300">
    <property type="entry name" value="P-loop containing nucleotide triphosphate hydrolases"/>
    <property type="match status" value="1"/>
</dbReference>
<feature type="transmembrane region" description="Helical" evidence="8">
    <location>
        <begin position="541"/>
        <end position="561"/>
    </location>
</feature>
<sequence length="949" mass="99900">MLHESPVRIAGTAMDAGAPLILAGQGLRVVAGAADLYVERPGLAGRRRHFVTLAAGEIALPLLGSDGTIRLLAFPAPEAQLSTVATDALMKRLDTAAPDAIAEVEVWVERSIRAVAEAMPGRPAVLDEGDVSLDPGVTVRPDRGLLWVTVSEGSLHTDIPGSASCRPGDPPLAVTASSAGLSTEEGARILTRSSAALAAEGSLSSAILAHQARLAQGLAASDAAIDANEAALIGGKAARDHALLAATVAPVVTADDDGGAGEGSLAAAFRAVAEACAATLPDAPPPDPRHETQSIERQLAGLAAWAGLRPRRIRLKPGWWRWGGQPLLGFRGSDGSPVALIAGTGWRGGYRIREGGRLRRVGSREAAELAEHGYVLQRRLPDTPIDGRGLLRFAFPLALPALLAVLGIGLVGSLLGLAMPIATEILFETVIPAASRPELVQLVAGIAALGLGGIVFELVRGFLLLRLTTLLDTDLEGALWDRLLRLPVGFFRGYSTGDLALRAAAINQMRDAVGGTVIGTLLSAVFSVSSLALILYYEWRLALVAVALVLCELAVITAVNLRLLDWKRRILATEGRLQALSLQLIQGIAKLKVAGAEARGFARWAPLFIERRALELRQSSLSAKFSAFSAAFGIAATALMIGIVGLGGIEIGVGRFVAFNAAYGQFMAATLALGGALPALLSLRPLYERAAPLLEATPENLESRGAVRALRGGIELADIVFRYQAEGPAVLDGVSIHARPGEFVGIVGTSGSGKSTLMRVLLGFERPERGSVLFDDQNLTSLDLRSVRRQMGVVLQSSRTTGGTLMENILNGAPLTEADAWEAARVAGLDGDIRAMPMGLHTYVGEDGGLLSGGQRQRLLIARAVVRHPRILLFDEATSALDNRTQQVVSEELGRLDATRIVIAHRLSTVQNADRIYVLDAGRIAEQGSYRELLARDGVFAALARRQIA</sequence>
<evidence type="ECO:0000256" key="5">
    <source>
        <dbReference type="ARBA" id="ARBA00022840"/>
    </source>
</evidence>
<gene>
    <name evidence="11" type="ORF">ACFQDP_17530</name>
</gene>
<dbReference type="PANTHER" id="PTHR24221:SF654">
    <property type="entry name" value="ATP-BINDING CASSETTE SUB-FAMILY B MEMBER 6"/>
    <property type="match status" value="1"/>
</dbReference>
<evidence type="ECO:0000313" key="12">
    <source>
        <dbReference type="Proteomes" id="UP001596237"/>
    </source>
</evidence>
<comment type="similarity">
    <text evidence="2">Belongs to the ABC transporter superfamily.</text>
</comment>
<feature type="transmembrane region" description="Helical" evidence="8">
    <location>
        <begin position="439"/>
        <end position="459"/>
    </location>
</feature>